<organism evidence="1 2">
    <name type="scientific">Amycolatopsis japonica</name>
    <dbReference type="NCBI Taxonomy" id="208439"/>
    <lineage>
        <taxon>Bacteria</taxon>
        <taxon>Bacillati</taxon>
        <taxon>Actinomycetota</taxon>
        <taxon>Actinomycetes</taxon>
        <taxon>Pseudonocardiales</taxon>
        <taxon>Pseudonocardiaceae</taxon>
        <taxon>Amycolatopsis</taxon>
        <taxon>Amycolatopsis japonica group</taxon>
    </lineage>
</organism>
<dbReference type="InterPro" id="IPR012334">
    <property type="entry name" value="Pectin_lyas_fold"/>
</dbReference>
<keyword evidence="2" id="KW-1185">Reference proteome</keyword>
<dbReference type="HOGENOM" id="CLU_025672_1_0_11"/>
<gene>
    <name evidence="1" type="ORF">AJAP_21745</name>
</gene>
<sequence>MDRRRFLSGATLGAALITVPWVTAGTASAKPKRLCALNVGSLTELQNAINQAVPGTVITVNDGAYTVPTGKPISIKGRRGTKDQPITIVAQTRGGVTFNGEQSFVFDDSTGVTLSGFNFRQSTTLEIPANCSRIRLTRNDLQFADLPDLHWVMVRADYSKIDRNHFHHKTTLGVMLCIEGADDDKMATGVHVVRNYFSDHTFSGDNGGEPIRLGVSPRALSTAGATVEYNLFERANGDPEAISVKSSGNFIRNNTIRNSLGGIVLRHGNKTVVESNFILGGKEGIRIYGNDHKILNNYVAGVSSTALVVGSGSVRDHFPGESKESRRGNDAADRVLIAHNTLLNNGGTLAGETKRTIEPRDCTISDNLFVSGSGDLVAMSTTGNFTWSGNILWGSGGDGNIPAGTFRRVDPKLVQGTDGVSRLAAGSPAIDAATLSTAPVTLDIDGQSRGSLRDVGADEYSTAAIANRPLTTADVGPAAP</sequence>
<dbReference type="InterPro" id="IPR039513">
    <property type="entry name" value="PL-6"/>
</dbReference>
<dbReference type="SUPFAM" id="SSF51126">
    <property type="entry name" value="Pectin lyase-like"/>
    <property type="match status" value="1"/>
</dbReference>
<proteinExistence type="predicted"/>
<accession>A0A075USQ2</accession>
<dbReference type="KEGG" id="aja:AJAP_21745"/>
<dbReference type="PROSITE" id="PS51318">
    <property type="entry name" value="TAT"/>
    <property type="match status" value="1"/>
</dbReference>
<dbReference type="Pfam" id="PF14592">
    <property type="entry name" value="Chondroitinas_B"/>
    <property type="match status" value="1"/>
</dbReference>
<name>A0A075USQ2_9PSEU</name>
<dbReference type="RefSeq" id="WP_038514603.1">
    <property type="nucleotide sequence ID" value="NZ_CP008953.1"/>
</dbReference>
<dbReference type="Gene3D" id="2.160.20.10">
    <property type="entry name" value="Single-stranded right-handed beta-helix, Pectin lyase-like"/>
    <property type="match status" value="1"/>
</dbReference>
<dbReference type="eggNOG" id="COG3420">
    <property type="taxonomic scope" value="Bacteria"/>
</dbReference>
<evidence type="ECO:0000313" key="1">
    <source>
        <dbReference type="EMBL" id="AIG77207.1"/>
    </source>
</evidence>
<dbReference type="InterPro" id="IPR006626">
    <property type="entry name" value="PbH1"/>
</dbReference>
<evidence type="ECO:0000313" key="2">
    <source>
        <dbReference type="Proteomes" id="UP000028492"/>
    </source>
</evidence>
<dbReference type="Proteomes" id="UP000028492">
    <property type="component" value="Chromosome"/>
</dbReference>
<dbReference type="EMBL" id="CP008953">
    <property type="protein sequence ID" value="AIG77207.1"/>
    <property type="molecule type" value="Genomic_DNA"/>
</dbReference>
<dbReference type="AlphaFoldDB" id="A0A075USQ2"/>
<dbReference type="CDD" id="cd14251">
    <property type="entry name" value="PL-6"/>
    <property type="match status" value="1"/>
</dbReference>
<dbReference type="STRING" id="208439.AJAP_21745"/>
<reference evidence="1 2" key="1">
    <citation type="journal article" date="2014" name="J. Biotechnol.">
        <title>Complete genome sequence of the actinobacterium Amycolatopsis japonica MG417-CF17(T) (=DSM 44213T) producing (S,S)-N,N'-ethylenediaminedisuccinic acid.</title>
        <authorList>
            <person name="Stegmann E."/>
            <person name="Albersmeier A."/>
            <person name="Spohn M."/>
            <person name="Gert H."/>
            <person name="Weber T."/>
            <person name="Wohlleben W."/>
            <person name="Kalinowski J."/>
            <person name="Ruckert C."/>
        </authorList>
    </citation>
    <scope>NUCLEOTIDE SEQUENCE [LARGE SCALE GENOMIC DNA]</scope>
    <source>
        <strain evidence="2">MG417-CF17 (DSM 44213)</strain>
    </source>
</reference>
<dbReference type="InterPro" id="IPR011050">
    <property type="entry name" value="Pectin_lyase_fold/virulence"/>
</dbReference>
<protein>
    <submittedName>
        <fullName evidence="1">Conserved putative secreted protein</fullName>
    </submittedName>
</protein>
<dbReference type="SMART" id="SM00710">
    <property type="entry name" value="PbH1"/>
    <property type="match status" value="4"/>
</dbReference>
<dbReference type="InterPro" id="IPR006311">
    <property type="entry name" value="TAT_signal"/>
</dbReference>